<dbReference type="Proteomes" id="UP000248741">
    <property type="component" value="Chromosome 1"/>
</dbReference>
<sequence length="340" mass="34608">MLAYQKKQTGGSSTRGASLAVCVFACVLIIGTLSAWKLLQVEAPKDAPWLYQEIWMGTRDRLLSALLIGAALGTAGVLLRTATSNPLADPHITGVNSGAAFGAVASSFITGSSTGVYLLPGALVGAAVASGITLTLSLRGRNPDLSGTNAIQKMVLLGIAVSAVFSAMTSIFLVLDEAQLTTVLAWLNGRLGGIRLPDLIPVIVAVAVLLPILFAAGRALDALSTGDSVSRAIGANPAVVRKWVVVSAVILTATCVAAAGPIGFLGLLAAVIAQRVCGRAHRFVLISAACVGATVLLVADTIGQQLWAPAETPVGILTGIAGVPLLLWGIRSMGSTGKSR</sequence>
<dbReference type="PANTHER" id="PTHR30472:SF24">
    <property type="entry name" value="FERRIC ENTEROBACTIN TRANSPORT SYSTEM PERMEASE PROTEIN FEPG"/>
    <property type="match status" value="1"/>
</dbReference>
<dbReference type="EMBL" id="LS483400">
    <property type="protein sequence ID" value="SQG50709.1"/>
    <property type="molecule type" value="Genomic_DNA"/>
</dbReference>
<evidence type="ECO:0000313" key="10">
    <source>
        <dbReference type="Proteomes" id="UP000248741"/>
    </source>
</evidence>
<keyword evidence="6 8" id="KW-1133">Transmembrane helix</keyword>
<dbReference type="InterPro" id="IPR037294">
    <property type="entry name" value="ABC_BtuC-like"/>
</dbReference>
<comment type="similarity">
    <text evidence="2">Belongs to the binding-protein-dependent transport system permease family. FecCD subfamily.</text>
</comment>
<evidence type="ECO:0000256" key="3">
    <source>
        <dbReference type="ARBA" id="ARBA00022448"/>
    </source>
</evidence>
<protein>
    <submittedName>
        <fullName evidence="9">Iron ABC transport system permease protein</fullName>
    </submittedName>
</protein>
<name>A0ABD7MS58_CORUL</name>
<dbReference type="PANTHER" id="PTHR30472">
    <property type="entry name" value="FERRIC ENTEROBACTIN TRANSPORT SYSTEM PERMEASE PROTEIN"/>
    <property type="match status" value="1"/>
</dbReference>
<feature type="transmembrane region" description="Helical" evidence="8">
    <location>
        <begin position="16"/>
        <end position="39"/>
    </location>
</feature>
<keyword evidence="7 8" id="KW-0472">Membrane</keyword>
<keyword evidence="5 8" id="KW-0812">Transmembrane</keyword>
<dbReference type="AlphaFoldDB" id="A0ABD7MS58"/>
<feature type="transmembrane region" description="Helical" evidence="8">
    <location>
        <begin position="116"/>
        <end position="134"/>
    </location>
</feature>
<dbReference type="GO" id="GO:0005886">
    <property type="term" value="C:plasma membrane"/>
    <property type="evidence" value="ECO:0007669"/>
    <property type="project" value="UniProtKB-SubCell"/>
</dbReference>
<accession>A0ABD7MS58</accession>
<keyword evidence="3" id="KW-0813">Transport</keyword>
<evidence type="ECO:0000313" key="9">
    <source>
        <dbReference type="EMBL" id="SQG50709.1"/>
    </source>
</evidence>
<feature type="transmembrane region" description="Helical" evidence="8">
    <location>
        <begin position="283"/>
        <end position="302"/>
    </location>
</feature>
<feature type="transmembrane region" description="Helical" evidence="8">
    <location>
        <begin position="154"/>
        <end position="175"/>
    </location>
</feature>
<feature type="transmembrane region" description="Helical" evidence="8">
    <location>
        <begin position="91"/>
        <end position="109"/>
    </location>
</feature>
<evidence type="ECO:0000256" key="8">
    <source>
        <dbReference type="SAM" id="Phobius"/>
    </source>
</evidence>
<dbReference type="Pfam" id="PF01032">
    <property type="entry name" value="FecCD"/>
    <property type="match status" value="1"/>
</dbReference>
<evidence type="ECO:0000256" key="7">
    <source>
        <dbReference type="ARBA" id="ARBA00023136"/>
    </source>
</evidence>
<feature type="transmembrane region" description="Helical" evidence="8">
    <location>
        <begin position="314"/>
        <end position="330"/>
    </location>
</feature>
<feature type="transmembrane region" description="Helical" evidence="8">
    <location>
        <begin position="196"/>
        <end position="216"/>
    </location>
</feature>
<evidence type="ECO:0000256" key="5">
    <source>
        <dbReference type="ARBA" id="ARBA00022692"/>
    </source>
</evidence>
<keyword evidence="4" id="KW-1003">Cell membrane</keyword>
<gene>
    <name evidence="9" type="primary">ciuB</name>
    <name evidence="9" type="ORF">NCTC7908_00809</name>
</gene>
<dbReference type="Gene3D" id="1.10.3470.10">
    <property type="entry name" value="ABC transporter involved in vitamin B12 uptake, BtuC"/>
    <property type="match status" value="1"/>
</dbReference>
<dbReference type="InterPro" id="IPR000522">
    <property type="entry name" value="ABC_transptr_permease_BtuC"/>
</dbReference>
<reference evidence="9 10" key="1">
    <citation type="submission" date="2018-06" db="EMBL/GenBank/DDBJ databases">
        <authorList>
            <consortium name="Pathogen Informatics"/>
            <person name="Doyle S."/>
        </authorList>
    </citation>
    <scope>NUCLEOTIDE SEQUENCE [LARGE SCALE GENOMIC DNA]</scope>
    <source>
        <strain evidence="9 10">NCTC7908</strain>
    </source>
</reference>
<proteinExistence type="inferred from homology"/>
<evidence type="ECO:0000256" key="6">
    <source>
        <dbReference type="ARBA" id="ARBA00022989"/>
    </source>
</evidence>
<comment type="subcellular location">
    <subcellularLocation>
        <location evidence="1">Cell membrane</location>
        <topology evidence="1">Multi-pass membrane protein</topology>
    </subcellularLocation>
</comment>
<feature type="transmembrane region" description="Helical" evidence="8">
    <location>
        <begin position="243"/>
        <end position="271"/>
    </location>
</feature>
<dbReference type="SUPFAM" id="SSF81345">
    <property type="entry name" value="ABC transporter involved in vitamin B12 uptake, BtuC"/>
    <property type="match status" value="1"/>
</dbReference>
<dbReference type="CDD" id="cd06550">
    <property type="entry name" value="TM_ABC_iron-siderophores_like"/>
    <property type="match status" value="1"/>
</dbReference>
<organism evidence="9 10">
    <name type="scientific">Corynebacterium ulcerans</name>
    <dbReference type="NCBI Taxonomy" id="65058"/>
    <lineage>
        <taxon>Bacteria</taxon>
        <taxon>Bacillati</taxon>
        <taxon>Actinomycetota</taxon>
        <taxon>Actinomycetes</taxon>
        <taxon>Mycobacteriales</taxon>
        <taxon>Corynebacteriaceae</taxon>
        <taxon>Corynebacterium</taxon>
    </lineage>
</organism>
<feature type="transmembrane region" description="Helical" evidence="8">
    <location>
        <begin position="60"/>
        <end position="79"/>
    </location>
</feature>
<evidence type="ECO:0000256" key="2">
    <source>
        <dbReference type="ARBA" id="ARBA00007935"/>
    </source>
</evidence>
<evidence type="ECO:0000256" key="4">
    <source>
        <dbReference type="ARBA" id="ARBA00022475"/>
    </source>
</evidence>
<evidence type="ECO:0000256" key="1">
    <source>
        <dbReference type="ARBA" id="ARBA00004651"/>
    </source>
</evidence>